<dbReference type="EMBL" id="GITU01008105">
    <property type="protein sequence ID" value="MBC1176808.1"/>
    <property type="molecule type" value="Transcribed_RNA"/>
</dbReference>
<protein>
    <submittedName>
        <fullName evidence="2">Putative salivary secreted peptide</fullName>
    </submittedName>
</protein>
<feature type="signal peptide" evidence="1">
    <location>
        <begin position="1"/>
        <end position="20"/>
    </location>
</feature>
<proteinExistence type="predicted"/>
<organism evidence="2">
    <name type="scientific">Lutzomyia longipalpis</name>
    <name type="common">Sand fly</name>
    <dbReference type="NCBI Taxonomy" id="7200"/>
    <lineage>
        <taxon>Eukaryota</taxon>
        <taxon>Metazoa</taxon>
        <taxon>Ecdysozoa</taxon>
        <taxon>Arthropoda</taxon>
        <taxon>Hexapoda</taxon>
        <taxon>Insecta</taxon>
        <taxon>Pterygota</taxon>
        <taxon>Neoptera</taxon>
        <taxon>Endopterygota</taxon>
        <taxon>Diptera</taxon>
        <taxon>Nematocera</taxon>
        <taxon>Psychodoidea</taxon>
        <taxon>Psychodidae</taxon>
        <taxon>Lutzomyia</taxon>
        <taxon>Lutzomyia</taxon>
    </lineage>
</organism>
<keyword evidence="1" id="KW-0732">Signal</keyword>
<evidence type="ECO:0000313" key="2">
    <source>
        <dbReference type="EMBL" id="MBC1176808.1"/>
    </source>
</evidence>
<sequence>MAKLGLIFIAIFCVVQIALCGRIQRDAPTKDDVQSTADQIQEQLKNIFSEKTWNEIVESASRFGSEIAKTGKEFLDKVQDKTATAPTNAS</sequence>
<name>A0A7G3AXZ4_LUTLO</name>
<evidence type="ECO:0000256" key="1">
    <source>
        <dbReference type="SAM" id="SignalP"/>
    </source>
</evidence>
<dbReference type="AlphaFoldDB" id="A0A7G3AXZ4"/>
<accession>A0A7G3AXZ4</accession>
<reference evidence="2" key="1">
    <citation type="journal article" date="2020" name="BMC">
        <title>Leishmania infection induces a limited differential gene expression in the sand fly midgut.</title>
        <authorList>
            <person name="Coutinho-Abreu I.V."/>
            <person name="Serafim T.D."/>
            <person name="Meneses C."/>
            <person name="Kamhawi S."/>
            <person name="Oliveira F."/>
            <person name="Valenzuela J.G."/>
        </authorList>
    </citation>
    <scope>NUCLEOTIDE SEQUENCE</scope>
    <source>
        <strain evidence="2">Jacobina</strain>
        <tissue evidence="2">Midgut</tissue>
    </source>
</reference>
<feature type="chain" id="PRO_5029021993" evidence="1">
    <location>
        <begin position="21"/>
        <end position="90"/>
    </location>
</feature>